<dbReference type="Gene3D" id="1.10.3680.10">
    <property type="entry name" value="TerB-like"/>
    <property type="match status" value="1"/>
</dbReference>
<evidence type="ECO:0000313" key="1">
    <source>
        <dbReference type="EMBL" id="MDI6453284.1"/>
    </source>
</evidence>
<sequence length="136" mass="16160">MLLSQLNRKEKLKFLDLAMHMVSIDGEPTALEKRLLNMMLAEVGEGIVEEYHFALSKDLEETITFFGSENKTVKNIVYLNLLKVGMSDDFYNTLEHHFLEDIRKRFEIDEIKKKQLMRLVYNERDLRERAKRIVTH</sequence>
<dbReference type="EMBL" id="JASCXW010000023">
    <property type="protein sequence ID" value="MDI6453284.1"/>
    <property type="molecule type" value="Genomic_DNA"/>
</dbReference>
<accession>A0AAW6U9D2</accession>
<evidence type="ECO:0000313" key="2">
    <source>
        <dbReference type="Proteomes" id="UP001431532"/>
    </source>
</evidence>
<dbReference type="RefSeq" id="WP_282839714.1">
    <property type="nucleotide sequence ID" value="NZ_JASCXW010000023.1"/>
</dbReference>
<keyword evidence="2" id="KW-1185">Reference proteome</keyword>
<protein>
    <recommendedName>
        <fullName evidence="3">TerB family tellurite resistance protein</fullName>
    </recommendedName>
</protein>
<comment type="caution">
    <text evidence="1">The sequence shown here is derived from an EMBL/GenBank/DDBJ whole genome shotgun (WGS) entry which is preliminary data.</text>
</comment>
<dbReference type="Proteomes" id="UP001431532">
    <property type="component" value="Unassembled WGS sequence"/>
</dbReference>
<dbReference type="InterPro" id="IPR029024">
    <property type="entry name" value="TerB-like"/>
</dbReference>
<gene>
    <name evidence="1" type="ORF">QJ521_06890</name>
</gene>
<organism evidence="1 2">
    <name type="scientific">Peloplasma aerotolerans</name>
    <dbReference type="NCBI Taxonomy" id="3044389"/>
    <lineage>
        <taxon>Bacteria</taxon>
        <taxon>Bacillati</taxon>
        <taxon>Mycoplasmatota</taxon>
        <taxon>Mollicutes</taxon>
        <taxon>Acholeplasmatales</taxon>
        <taxon>Acholeplasmataceae</taxon>
        <taxon>Peloplasma</taxon>
    </lineage>
</organism>
<name>A0AAW6U9D2_9MOLU</name>
<dbReference type="AlphaFoldDB" id="A0AAW6U9D2"/>
<reference evidence="1" key="1">
    <citation type="submission" date="2023-05" db="EMBL/GenBank/DDBJ databases">
        <title>Mariniplasma microaerophilum sp. nov., a novel anaerobic mollicute isolated from terrestrial mud volcano, Taman Peninsula, Russia.</title>
        <authorList>
            <person name="Khomyakova M.A."/>
            <person name="Merkel A.Y."/>
            <person name="Slobodkin A.I."/>
        </authorList>
    </citation>
    <scope>NUCLEOTIDE SEQUENCE</scope>
    <source>
        <strain evidence="1">M4Ah</strain>
    </source>
</reference>
<dbReference type="SUPFAM" id="SSF158682">
    <property type="entry name" value="TerB-like"/>
    <property type="match status" value="1"/>
</dbReference>
<evidence type="ECO:0008006" key="3">
    <source>
        <dbReference type="Google" id="ProtNLM"/>
    </source>
</evidence>
<proteinExistence type="predicted"/>